<sequence length="231" mass="27599">MSRDLSLNARPENIRSQQQIRHVVHFNLQEIKDRFDNSIQNIENKFDIYEQLVSLGKNDEAKDILRSQIIFIESAIDFFLHEMTKYSYFKMFSNEWAKTSQYKKFNVRMEIVEKGLNSGDSKEWFFEYVNDTFNRVVFLSNESMNDQLNAIGIPYNEVMHKVFAERNENESREKAKIFIKNLFDRRNVIAHQNDRNHDSALQNDIDRNYVEENIETIKKIAYEIYVIANSK</sequence>
<dbReference type="Proteomes" id="UP000196258">
    <property type="component" value="Unassembled WGS sequence"/>
</dbReference>
<organism evidence="1 2">
    <name type="scientific">Thomasclavelia spiroformis</name>
    <dbReference type="NCBI Taxonomy" id="29348"/>
    <lineage>
        <taxon>Bacteria</taxon>
        <taxon>Bacillati</taxon>
        <taxon>Bacillota</taxon>
        <taxon>Erysipelotrichia</taxon>
        <taxon>Erysipelotrichales</taxon>
        <taxon>Coprobacillaceae</taxon>
        <taxon>Thomasclavelia</taxon>
    </lineage>
</organism>
<accession>A0A1Y4QIW0</accession>
<name>A0A1Y4QIW0_9FIRM</name>
<reference evidence="2" key="1">
    <citation type="submission" date="2017-04" db="EMBL/GenBank/DDBJ databases">
        <title>Function of individual gut microbiota members based on whole genome sequencing of pure cultures obtained from chicken caecum.</title>
        <authorList>
            <person name="Medvecky M."/>
            <person name="Cejkova D."/>
            <person name="Polansky O."/>
            <person name="Karasova D."/>
            <person name="Kubasova T."/>
            <person name="Cizek A."/>
            <person name="Rychlik I."/>
        </authorList>
    </citation>
    <scope>NUCLEOTIDE SEQUENCE [LARGE SCALE GENOMIC DNA]</scope>
    <source>
        <strain evidence="2">An149</strain>
    </source>
</reference>
<comment type="caution">
    <text evidence="1">The sequence shown here is derived from an EMBL/GenBank/DDBJ whole genome shotgun (WGS) entry which is preliminary data.</text>
</comment>
<dbReference type="EMBL" id="NFLB01000007">
    <property type="protein sequence ID" value="OUQ05060.1"/>
    <property type="molecule type" value="Genomic_DNA"/>
</dbReference>
<evidence type="ECO:0000313" key="1">
    <source>
        <dbReference type="EMBL" id="OUQ05060.1"/>
    </source>
</evidence>
<gene>
    <name evidence="1" type="ORF">B5E91_06980</name>
</gene>
<protein>
    <submittedName>
        <fullName evidence="1">Uncharacterized protein</fullName>
    </submittedName>
</protein>
<dbReference type="AlphaFoldDB" id="A0A1Y4QIW0"/>
<evidence type="ECO:0000313" key="2">
    <source>
        <dbReference type="Proteomes" id="UP000196258"/>
    </source>
</evidence>
<proteinExistence type="predicted"/>
<dbReference type="RefSeq" id="WP_087256367.1">
    <property type="nucleotide sequence ID" value="NZ_CAJKXS010000168.1"/>
</dbReference>